<evidence type="ECO:0000256" key="4">
    <source>
        <dbReference type="ARBA" id="ARBA00016178"/>
    </source>
</evidence>
<dbReference type="GO" id="GO:0046872">
    <property type="term" value="F:metal ion binding"/>
    <property type="evidence" value="ECO:0007669"/>
    <property type="project" value="UniProtKB-KW"/>
</dbReference>
<dbReference type="GO" id="GO:0006508">
    <property type="term" value="P:proteolysis"/>
    <property type="evidence" value="ECO:0007669"/>
    <property type="project" value="InterPro"/>
</dbReference>
<dbReference type="PANTHER" id="PTHR11076">
    <property type="entry name" value="DNA REPAIR POLYMERASE UMUC / TRANSFERASE FAMILY MEMBER"/>
    <property type="match status" value="1"/>
</dbReference>
<evidence type="ECO:0000256" key="1">
    <source>
        <dbReference type="ARBA" id="ARBA00009431"/>
    </source>
</evidence>
<evidence type="ECO:0000313" key="18">
    <source>
        <dbReference type="EMBL" id="CAG8466879.1"/>
    </source>
</evidence>
<dbReference type="GO" id="GO:0004185">
    <property type="term" value="F:serine-type carboxypeptidase activity"/>
    <property type="evidence" value="ECO:0007669"/>
    <property type="project" value="InterPro"/>
</dbReference>
<dbReference type="EMBL" id="CAJVPJ010000050">
    <property type="protein sequence ID" value="CAG8466879.1"/>
    <property type="molecule type" value="Genomic_DNA"/>
</dbReference>
<sequence length="1255" mass="141839">MALERDFTEADLNLLNICELDVANITNANVDQKKDVKVNQIGKGIAIQSTIDTVHNVYDIVDNGDNSYGYNTHIDMSKSQVEELIQSIERNTSTVNIKNEQATSEATTAAEDIKLCVNETKLPEDAEVKIETEASDSLLLRLGGLASNKAGLEQVDKSKVNRVIYEASKNSAYFKNEEKRDTELTEKVNKLKQHYAELLQQDLSYDRAYVNTMVEALEQKRDLSRYIVLIDMDAFYASVEERDNPSVKGKPMAVGSTQMLTTANYEARKYGVRSAMPGFIALRLCPKLTIIPPCFDKYTAVSKQTQGMFIYHFKLYTTMSLDEAFLDITDYCHENNKSPEDVVQELRAEILKVTKLTASAGIAPNRMLAKVCADINKPNGQYRLPNDRQAIIEFLKDLPIRKISGIGRVTERILNAVDVKTCNDIYEKLTYLYKLCYPCTFAFLIRVALGIGNENNHVEWTRKSLSVSRTFPSIRRPADLRSKLQELAGMLADDLAKKNFEGKVITVTFKLVTFKSFTRAKTLQKYVHSKKDIYNFALPILEAELPLHVRLLGIRLGNLRSRNEASAIGVKRFLIPTDEPCENKKIKSEDNYPTSNNVKEDNDDTEYSSNSLGEMANYLALPLHENTEYSSNSLGEMANYQNLSLHKLSDHFSADEMSRADTEYGLGEEISISEDKRSPLSPTERSLTLQQQPSSRAKSEHSDKIALDVDIQSDSLPTDSRHSELFSQLLPTTGAHNDIPEWQCPVCNRSFTKVTELRANTHVDSCLNAVLNAVLAVGSYYDKSQQFFHTPTGDDHLVGNLPYAEGEQPIEKSYAGYIDVRDFSACAEGKKASLFYWLFPAQEPKQENPPLIVWLQGGPGMTSMLALFEEVGPLTRTPDFKIKRNNITWNKHYSMVFIDQPVGTGYSFVDPLTDEELKNPKCSEQPKRPKCPRRPRPPKDRPTGDEKTGYFNGYVSNQKGVAKDLLAFFDGFYKRYPELKKSDLYITGESYAGKYVPSISYAIHLHNIRARKECRLDDVIPLVGLSVASGLTDPASQVKEHAESAYQYGLITRADAARFRRYAKIVNIKLAKCDYLGAFETRMQLLDDFGNITGGINYYDVRRLNVMFDLSGVKKLMNTTEMRQALNIGDRYFIDTGVVVMTLIGDIMRSTKYLFPTLIENYKVLLYQGNMDFRDGAAGNNDWLYSLKWDGSHAFRTKERKIWRVDGLVVGYISSHKNLTRVVVLNSGHFAPKDQQIPVLELITDFIEHPYLTKG</sequence>
<dbReference type="FunFam" id="1.10.150.810:FF:000001">
    <property type="entry name" value="DNA polymerase kappa"/>
    <property type="match status" value="1"/>
</dbReference>
<organism evidence="18 19">
    <name type="scientific">Paraglomus occultum</name>
    <dbReference type="NCBI Taxonomy" id="144539"/>
    <lineage>
        <taxon>Eukaryota</taxon>
        <taxon>Fungi</taxon>
        <taxon>Fungi incertae sedis</taxon>
        <taxon>Mucoromycota</taxon>
        <taxon>Glomeromycotina</taxon>
        <taxon>Glomeromycetes</taxon>
        <taxon>Paraglomerales</taxon>
        <taxon>Paraglomeraceae</taxon>
        <taxon>Paraglomus</taxon>
    </lineage>
</organism>
<dbReference type="GO" id="GO:0042276">
    <property type="term" value="P:error-prone translesion synthesis"/>
    <property type="evidence" value="ECO:0007669"/>
    <property type="project" value="TreeGrafter"/>
</dbReference>
<dbReference type="NCBIfam" id="NF002677">
    <property type="entry name" value="PRK02406.1"/>
    <property type="match status" value="1"/>
</dbReference>
<feature type="domain" description="UmuC" evidence="17">
    <location>
        <begin position="227"/>
        <end position="407"/>
    </location>
</feature>
<dbReference type="PANTHER" id="PTHR11076:SF33">
    <property type="entry name" value="DNA POLYMERASE KAPPA"/>
    <property type="match status" value="1"/>
</dbReference>
<keyword evidence="5" id="KW-0378">Hydrolase</keyword>
<evidence type="ECO:0000256" key="3">
    <source>
        <dbReference type="ARBA" id="ARBA00012417"/>
    </source>
</evidence>
<keyword evidence="12" id="KW-0239">DNA-directed DNA polymerase</keyword>
<evidence type="ECO:0000259" key="17">
    <source>
        <dbReference type="PROSITE" id="PS50173"/>
    </source>
</evidence>
<dbReference type="OrthoDB" id="1747274at2759"/>
<comment type="similarity">
    <text evidence="1">Belongs to the peptidase S10 family.</text>
</comment>
<dbReference type="GO" id="GO:0003887">
    <property type="term" value="F:DNA-directed DNA polymerase activity"/>
    <property type="evidence" value="ECO:0007669"/>
    <property type="project" value="UniProtKB-KW"/>
</dbReference>
<dbReference type="InterPro" id="IPR050116">
    <property type="entry name" value="DNA_polymerase-Y"/>
</dbReference>
<keyword evidence="10" id="KW-0227">DNA damage</keyword>
<feature type="region of interest" description="Disordered" evidence="16">
    <location>
        <begin position="584"/>
        <end position="610"/>
    </location>
</feature>
<evidence type="ECO:0000256" key="5">
    <source>
        <dbReference type="ARBA" id="ARBA00022645"/>
    </source>
</evidence>
<dbReference type="GO" id="GO:0070987">
    <property type="term" value="P:error-free translesion synthesis"/>
    <property type="evidence" value="ECO:0007669"/>
    <property type="project" value="UniProtKB-ARBA"/>
</dbReference>
<dbReference type="InterPro" id="IPR018202">
    <property type="entry name" value="Ser_caboxypep_ser_AS"/>
</dbReference>
<comment type="caution">
    <text evidence="18">The sequence shown here is derived from an EMBL/GenBank/DDBJ whole genome shotgun (WGS) entry which is preliminary data.</text>
</comment>
<dbReference type="FunFam" id="3.30.1490.100:FF:000004">
    <property type="entry name" value="DNA polymerase IV"/>
    <property type="match status" value="1"/>
</dbReference>
<reference evidence="18" key="1">
    <citation type="submission" date="2021-06" db="EMBL/GenBank/DDBJ databases">
        <authorList>
            <person name="Kallberg Y."/>
            <person name="Tangrot J."/>
            <person name="Rosling A."/>
        </authorList>
    </citation>
    <scope>NUCLEOTIDE SEQUENCE</scope>
    <source>
        <strain evidence="18">IA702</strain>
    </source>
</reference>
<dbReference type="FunFam" id="3.40.1170.60:FF:000012">
    <property type="entry name" value="Putative DNA-directed polymerase kappa"/>
    <property type="match status" value="1"/>
</dbReference>
<gene>
    <name evidence="18" type="ORF">POCULU_LOCUS841</name>
</gene>
<keyword evidence="6" id="KW-0808">Transferase</keyword>
<dbReference type="InterPro" id="IPR022880">
    <property type="entry name" value="DNApol_IV"/>
</dbReference>
<dbReference type="GO" id="GO:0006281">
    <property type="term" value="P:DNA repair"/>
    <property type="evidence" value="ECO:0007669"/>
    <property type="project" value="UniProtKB-KW"/>
</dbReference>
<dbReference type="Proteomes" id="UP000789572">
    <property type="component" value="Unassembled WGS sequence"/>
</dbReference>
<keyword evidence="11" id="KW-0460">Magnesium</keyword>
<dbReference type="PRINTS" id="PR00724">
    <property type="entry name" value="CRBOXYPTASEC"/>
</dbReference>
<accession>A0A9N8VZK4</accession>
<dbReference type="SUPFAM" id="SSF53474">
    <property type="entry name" value="alpha/beta-Hydrolases"/>
    <property type="match status" value="1"/>
</dbReference>
<feature type="compositionally biased region" description="Basic and acidic residues" evidence="16">
    <location>
        <begin position="937"/>
        <end position="948"/>
    </location>
</feature>
<feature type="region of interest" description="Disordered" evidence="16">
    <location>
        <begin position="667"/>
        <end position="704"/>
    </location>
</feature>
<dbReference type="Gene3D" id="3.30.1490.100">
    <property type="entry name" value="DNA polymerase, Y-family, little finger domain"/>
    <property type="match status" value="1"/>
</dbReference>
<dbReference type="SUPFAM" id="SSF56672">
    <property type="entry name" value="DNA/RNA polymerases"/>
    <property type="match status" value="1"/>
</dbReference>
<evidence type="ECO:0000256" key="2">
    <source>
        <dbReference type="ARBA" id="ARBA00010945"/>
    </source>
</evidence>
<dbReference type="HAMAP" id="MF_01113">
    <property type="entry name" value="DNApol_IV"/>
    <property type="match status" value="1"/>
</dbReference>
<dbReference type="Gene3D" id="1.10.150.810">
    <property type="match status" value="1"/>
</dbReference>
<dbReference type="Pfam" id="PF11799">
    <property type="entry name" value="IMS_C"/>
    <property type="match status" value="1"/>
</dbReference>
<comment type="catalytic activity">
    <reaction evidence="15">
        <text>DNA(n) + a 2'-deoxyribonucleoside 5'-triphosphate = DNA(n+1) + diphosphate</text>
        <dbReference type="Rhea" id="RHEA:22508"/>
        <dbReference type="Rhea" id="RHEA-COMP:17339"/>
        <dbReference type="Rhea" id="RHEA-COMP:17340"/>
        <dbReference type="ChEBI" id="CHEBI:33019"/>
        <dbReference type="ChEBI" id="CHEBI:61560"/>
        <dbReference type="ChEBI" id="CHEBI:173112"/>
        <dbReference type="EC" id="2.7.7.7"/>
    </reaction>
</comment>
<evidence type="ECO:0000256" key="13">
    <source>
        <dbReference type="ARBA" id="ARBA00023180"/>
    </source>
</evidence>
<dbReference type="InterPro" id="IPR001563">
    <property type="entry name" value="Peptidase_S10"/>
</dbReference>
<evidence type="ECO:0000256" key="11">
    <source>
        <dbReference type="ARBA" id="ARBA00022842"/>
    </source>
</evidence>
<evidence type="ECO:0000313" key="19">
    <source>
        <dbReference type="Proteomes" id="UP000789572"/>
    </source>
</evidence>
<evidence type="ECO:0000256" key="16">
    <source>
        <dbReference type="SAM" id="MobiDB-lite"/>
    </source>
</evidence>
<dbReference type="InterPro" id="IPR029058">
    <property type="entry name" value="AB_hydrolase_fold"/>
</dbReference>
<evidence type="ECO:0000256" key="6">
    <source>
        <dbReference type="ARBA" id="ARBA00022679"/>
    </source>
</evidence>
<dbReference type="Gene3D" id="1.10.150.20">
    <property type="entry name" value="5' to 3' exonuclease, C-terminal subdomain"/>
    <property type="match status" value="1"/>
</dbReference>
<dbReference type="GO" id="GO:0003684">
    <property type="term" value="F:damaged DNA binding"/>
    <property type="evidence" value="ECO:0007669"/>
    <property type="project" value="InterPro"/>
</dbReference>
<keyword evidence="9" id="KW-0479">Metal-binding</keyword>
<evidence type="ECO:0000256" key="14">
    <source>
        <dbReference type="ARBA" id="ARBA00023204"/>
    </source>
</evidence>
<dbReference type="AlphaFoldDB" id="A0A9N8VZK4"/>
<feature type="compositionally biased region" description="Basic and acidic residues" evidence="16">
    <location>
        <begin position="917"/>
        <end position="927"/>
    </location>
</feature>
<evidence type="ECO:0000256" key="8">
    <source>
        <dbReference type="ARBA" id="ARBA00022705"/>
    </source>
</evidence>
<evidence type="ECO:0000256" key="9">
    <source>
        <dbReference type="ARBA" id="ARBA00022723"/>
    </source>
</evidence>
<keyword evidence="7" id="KW-0548">Nucleotidyltransferase</keyword>
<dbReference type="InterPro" id="IPR036775">
    <property type="entry name" value="DNA_pol_Y-fam_lit_finger_sf"/>
</dbReference>
<feature type="compositionally biased region" description="Polar residues" evidence="16">
    <location>
        <begin position="680"/>
        <end position="696"/>
    </location>
</feature>
<dbReference type="InterPro" id="IPR024728">
    <property type="entry name" value="PolY_HhH_motif"/>
</dbReference>
<dbReference type="CDD" id="cd03586">
    <property type="entry name" value="PolY_Pol_IV_kappa"/>
    <property type="match status" value="1"/>
</dbReference>
<evidence type="ECO:0000256" key="7">
    <source>
        <dbReference type="ARBA" id="ARBA00022695"/>
    </source>
</evidence>
<keyword evidence="8" id="KW-0235">DNA replication</keyword>
<dbReference type="InterPro" id="IPR043128">
    <property type="entry name" value="Rev_trsase/Diguanyl_cyclase"/>
</dbReference>
<dbReference type="InterPro" id="IPR043502">
    <property type="entry name" value="DNA/RNA_pol_sf"/>
</dbReference>
<protein>
    <recommendedName>
        <fullName evidence="4">DNA polymerase kappa</fullName>
        <ecNumber evidence="3">2.7.7.7</ecNumber>
    </recommendedName>
</protein>
<proteinExistence type="inferred from homology"/>
<evidence type="ECO:0000256" key="10">
    <source>
        <dbReference type="ARBA" id="ARBA00022763"/>
    </source>
</evidence>
<dbReference type="Pfam" id="PF11798">
    <property type="entry name" value="IMS_HHH"/>
    <property type="match status" value="1"/>
</dbReference>
<name>A0A9N8VZK4_9GLOM</name>
<evidence type="ECO:0000256" key="12">
    <source>
        <dbReference type="ARBA" id="ARBA00022932"/>
    </source>
</evidence>
<dbReference type="InterPro" id="IPR017961">
    <property type="entry name" value="DNA_pol_Y-fam_little_finger"/>
</dbReference>
<dbReference type="Gene3D" id="3.40.1170.60">
    <property type="match status" value="1"/>
</dbReference>
<dbReference type="Gene3D" id="3.30.160.60">
    <property type="entry name" value="Classic Zinc Finger"/>
    <property type="match status" value="1"/>
</dbReference>
<comment type="similarity">
    <text evidence="2">Belongs to the DNA polymerase type-Y family.</text>
</comment>
<dbReference type="PROSITE" id="PS00131">
    <property type="entry name" value="CARBOXYPEPT_SER_SER"/>
    <property type="match status" value="1"/>
</dbReference>
<keyword evidence="13" id="KW-0325">Glycoprotein</keyword>
<dbReference type="GO" id="GO:0005634">
    <property type="term" value="C:nucleus"/>
    <property type="evidence" value="ECO:0007669"/>
    <property type="project" value="TreeGrafter"/>
</dbReference>
<feature type="region of interest" description="Disordered" evidence="16">
    <location>
        <begin position="917"/>
        <end position="950"/>
    </location>
</feature>
<dbReference type="GO" id="GO:0006260">
    <property type="term" value="P:DNA replication"/>
    <property type="evidence" value="ECO:0007669"/>
    <property type="project" value="UniProtKB-KW"/>
</dbReference>
<dbReference type="SUPFAM" id="SSF100879">
    <property type="entry name" value="Lesion bypass DNA polymerase (Y-family), little finger domain"/>
    <property type="match status" value="1"/>
</dbReference>
<dbReference type="InterPro" id="IPR001126">
    <property type="entry name" value="UmuC"/>
</dbReference>
<keyword evidence="19" id="KW-1185">Reference proteome</keyword>
<dbReference type="EC" id="2.7.7.7" evidence="3"/>
<evidence type="ECO:0000256" key="15">
    <source>
        <dbReference type="ARBA" id="ARBA00049244"/>
    </source>
</evidence>
<dbReference type="FunFam" id="1.10.150.810:FF:000003">
    <property type="entry name" value="DNA polymerase kappa subunit"/>
    <property type="match status" value="1"/>
</dbReference>
<keyword evidence="14" id="KW-0234">DNA repair</keyword>
<dbReference type="PROSITE" id="PS50173">
    <property type="entry name" value="UMUC"/>
    <property type="match status" value="1"/>
</dbReference>
<dbReference type="Pfam" id="PF00817">
    <property type="entry name" value="IMS"/>
    <property type="match status" value="1"/>
</dbReference>
<dbReference type="Gene3D" id="3.30.70.270">
    <property type="match status" value="1"/>
</dbReference>
<keyword evidence="5" id="KW-0121">Carboxypeptidase</keyword>
<dbReference type="Pfam" id="PF00450">
    <property type="entry name" value="Peptidase_S10"/>
    <property type="match status" value="1"/>
</dbReference>
<keyword evidence="5" id="KW-0645">Protease</keyword>
<dbReference type="Gene3D" id="3.40.50.1820">
    <property type="entry name" value="alpha/beta hydrolase"/>
    <property type="match status" value="1"/>
</dbReference>